<feature type="domain" description="Metallo-beta-lactamase" evidence="5">
    <location>
        <begin position="9"/>
        <end position="97"/>
    </location>
</feature>
<gene>
    <name evidence="6" type="ORF">HZF24_12670</name>
</gene>
<evidence type="ECO:0000313" key="7">
    <source>
        <dbReference type="Proteomes" id="UP000611629"/>
    </source>
</evidence>
<evidence type="ECO:0000256" key="2">
    <source>
        <dbReference type="ARBA" id="ARBA00022723"/>
    </source>
</evidence>
<dbReference type="AlphaFoldDB" id="A0A974GX00"/>
<comment type="cofactor">
    <cofactor evidence="1">
        <name>Zn(2+)</name>
        <dbReference type="ChEBI" id="CHEBI:29105"/>
    </cofactor>
</comment>
<evidence type="ECO:0000313" key="6">
    <source>
        <dbReference type="EMBL" id="NYB74993.1"/>
    </source>
</evidence>
<keyword evidence="2" id="KW-0479">Metal-binding</keyword>
<dbReference type="InterPro" id="IPR051453">
    <property type="entry name" value="MBL_Glyoxalase_II"/>
</dbReference>
<reference evidence="6" key="1">
    <citation type="submission" date="2020-07" db="EMBL/GenBank/DDBJ databases">
        <title>Genomic analysis of a strain of Sedimentibacter Hydroxybenzoicus DSM7310.</title>
        <authorList>
            <person name="Ma S."/>
        </authorList>
    </citation>
    <scope>NUCLEOTIDE SEQUENCE</scope>
    <source>
        <strain evidence="6">DSM 7310</strain>
    </source>
</reference>
<keyword evidence="4" id="KW-0862">Zinc</keyword>
<sequence>MIFTIKSANTNCFLLQDEVTGNVVLIDAGFAADKNFIKRLKATKLINRIGLLILTHGHYDHVGHAAILQEQYGIKIAIHQQDAEGVKQVKMDFPSANGFLGNIIRGISIRGIDKARYNEFTPDIIITDEEYFCRYNFRNTSQY</sequence>
<dbReference type="PANTHER" id="PTHR46233">
    <property type="entry name" value="HYDROXYACYLGLUTATHIONE HYDROLASE GLOC"/>
    <property type="match status" value="1"/>
</dbReference>
<accession>A0A974GX00</accession>
<organism evidence="6 7">
    <name type="scientific">Sedimentibacter hydroxybenzoicus DSM 7310</name>
    <dbReference type="NCBI Taxonomy" id="1123245"/>
    <lineage>
        <taxon>Bacteria</taxon>
        <taxon>Bacillati</taxon>
        <taxon>Bacillota</taxon>
        <taxon>Tissierellia</taxon>
        <taxon>Sedimentibacter</taxon>
    </lineage>
</organism>
<dbReference type="GO" id="GO:0046872">
    <property type="term" value="F:metal ion binding"/>
    <property type="evidence" value="ECO:0007669"/>
    <property type="project" value="UniProtKB-KW"/>
</dbReference>
<dbReference type="EMBL" id="JACBNQ010000015">
    <property type="protein sequence ID" value="NYB74993.1"/>
    <property type="molecule type" value="Genomic_DNA"/>
</dbReference>
<evidence type="ECO:0000256" key="3">
    <source>
        <dbReference type="ARBA" id="ARBA00022801"/>
    </source>
</evidence>
<comment type="caution">
    <text evidence="6">The sequence shown here is derived from an EMBL/GenBank/DDBJ whole genome shotgun (WGS) entry which is preliminary data.</text>
</comment>
<dbReference type="InterPro" id="IPR001279">
    <property type="entry name" value="Metallo-B-lactamas"/>
</dbReference>
<proteinExistence type="predicted"/>
<name>A0A974GX00_SEDHY</name>
<dbReference type="GO" id="GO:0016787">
    <property type="term" value="F:hydrolase activity"/>
    <property type="evidence" value="ECO:0007669"/>
    <property type="project" value="UniProtKB-KW"/>
</dbReference>
<evidence type="ECO:0000256" key="4">
    <source>
        <dbReference type="ARBA" id="ARBA00022833"/>
    </source>
</evidence>
<dbReference type="SUPFAM" id="SSF56281">
    <property type="entry name" value="Metallo-hydrolase/oxidoreductase"/>
    <property type="match status" value="1"/>
</dbReference>
<evidence type="ECO:0000256" key="1">
    <source>
        <dbReference type="ARBA" id="ARBA00001947"/>
    </source>
</evidence>
<dbReference type="InterPro" id="IPR036866">
    <property type="entry name" value="RibonucZ/Hydroxyglut_hydro"/>
</dbReference>
<protein>
    <submittedName>
        <fullName evidence="6">MBL fold metallo-hydrolase</fullName>
    </submittedName>
</protein>
<dbReference type="CDD" id="cd06262">
    <property type="entry name" value="metallo-hydrolase-like_MBL-fold"/>
    <property type="match status" value="1"/>
</dbReference>
<dbReference type="Pfam" id="PF00753">
    <property type="entry name" value="Lactamase_B"/>
    <property type="match status" value="1"/>
</dbReference>
<dbReference type="PANTHER" id="PTHR46233:SF3">
    <property type="entry name" value="HYDROXYACYLGLUTATHIONE HYDROLASE GLOC"/>
    <property type="match status" value="1"/>
</dbReference>
<keyword evidence="3" id="KW-0378">Hydrolase</keyword>
<dbReference type="Proteomes" id="UP000611629">
    <property type="component" value="Unassembled WGS sequence"/>
</dbReference>
<keyword evidence="7" id="KW-1185">Reference proteome</keyword>
<dbReference type="Gene3D" id="3.60.15.10">
    <property type="entry name" value="Ribonuclease Z/Hydroxyacylglutathione hydrolase-like"/>
    <property type="match status" value="1"/>
</dbReference>
<dbReference type="RefSeq" id="WP_179238695.1">
    <property type="nucleotide sequence ID" value="NZ_JACBNQ010000015.1"/>
</dbReference>
<evidence type="ECO:0000259" key="5">
    <source>
        <dbReference type="Pfam" id="PF00753"/>
    </source>
</evidence>